<accession>A0A9W8BKU3</accession>
<dbReference type="CDD" id="cd02947">
    <property type="entry name" value="TRX_family"/>
    <property type="match status" value="1"/>
</dbReference>
<dbReference type="Proteomes" id="UP001150907">
    <property type="component" value="Unassembled WGS sequence"/>
</dbReference>
<feature type="compositionally biased region" description="Low complexity" evidence="2">
    <location>
        <begin position="146"/>
        <end position="170"/>
    </location>
</feature>
<dbReference type="Pfam" id="PF00085">
    <property type="entry name" value="Thioredoxin"/>
    <property type="match status" value="1"/>
</dbReference>
<evidence type="ECO:0000256" key="1">
    <source>
        <dbReference type="ARBA" id="ARBA00023157"/>
    </source>
</evidence>
<reference evidence="4" key="1">
    <citation type="submission" date="2022-07" db="EMBL/GenBank/DDBJ databases">
        <title>Phylogenomic reconstructions and comparative analyses of Kickxellomycotina fungi.</title>
        <authorList>
            <person name="Reynolds N.K."/>
            <person name="Stajich J.E."/>
            <person name="Barry K."/>
            <person name="Grigoriev I.V."/>
            <person name="Crous P."/>
            <person name="Smith M.E."/>
        </authorList>
    </citation>
    <scope>NUCLEOTIDE SEQUENCE</scope>
    <source>
        <strain evidence="4">IMI 214461</strain>
    </source>
</reference>
<protein>
    <submittedName>
        <fullName evidence="4">Thioredoxin domain-containing protein 8</fullName>
    </submittedName>
</protein>
<keyword evidence="1" id="KW-1015">Disulfide bond</keyword>
<dbReference type="EMBL" id="JANBQF010000155">
    <property type="protein sequence ID" value="KAJ2004428.1"/>
    <property type="molecule type" value="Genomic_DNA"/>
</dbReference>
<dbReference type="InterPro" id="IPR036249">
    <property type="entry name" value="Thioredoxin-like_sf"/>
</dbReference>
<feature type="region of interest" description="Disordered" evidence="2">
    <location>
        <begin position="115"/>
        <end position="170"/>
    </location>
</feature>
<dbReference type="AlphaFoldDB" id="A0A9W8BKU3"/>
<feature type="domain" description="Thioredoxin" evidence="3">
    <location>
        <begin position="1"/>
        <end position="132"/>
    </location>
</feature>
<dbReference type="SUPFAM" id="SSF52833">
    <property type="entry name" value="Thioredoxin-like"/>
    <property type="match status" value="1"/>
</dbReference>
<evidence type="ECO:0000313" key="5">
    <source>
        <dbReference type="Proteomes" id="UP001150907"/>
    </source>
</evidence>
<dbReference type="PANTHER" id="PTHR46115">
    <property type="entry name" value="THIOREDOXIN-LIKE PROTEIN 1"/>
    <property type="match status" value="1"/>
</dbReference>
<comment type="caution">
    <text evidence="4">The sequence shown here is derived from an EMBL/GenBank/DDBJ whole genome shotgun (WGS) entry which is preliminary data.</text>
</comment>
<dbReference type="Gene3D" id="3.40.30.10">
    <property type="entry name" value="Glutaredoxin"/>
    <property type="match status" value="1"/>
</dbReference>
<gene>
    <name evidence="4" type="primary">TXNDC8</name>
    <name evidence="4" type="ORF">H4R26_002524</name>
</gene>
<evidence type="ECO:0000256" key="2">
    <source>
        <dbReference type="SAM" id="MobiDB-lite"/>
    </source>
</evidence>
<feature type="compositionally biased region" description="Basic and acidic residues" evidence="2">
    <location>
        <begin position="121"/>
        <end position="144"/>
    </location>
</feature>
<dbReference type="OrthoDB" id="19690at2759"/>
<evidence type="ECO:0000259" key="3">
    <source>
        <dbReference type="PROSITE" id="PS51352"/>
    </source>
</evidence>
<dbReference type="PRINTS" id="PR00421">
    <property type="entry name" value="THIOREDOXIN"/>
</dbReference>
<keyword evidence="5" id="KW-1185">Reference proteome</keyword>
<organism evidence="4 5">
    <name type="scientific">Coemansia thaxteri</name>
    <dbReference type="NCBI Taxonomy" id="2663907"/>
    <lineage>
        <taxon>Eukaryota</taxon>
        <taxon>Fungi</taxon>
        <taxon>Fungi incertae sedis</taxon>
        <taxon>Zoopagomycota</taxon>
        <taxon>Kickxellomycotina</taxon>
        <taxon>Kickxellomycetes</taxon>
        <taxon>Kickxellales</taxon>
        <taxon>Kickxellaceae</taxon>
        <taxon>Coemansia</taxon>
    </lineage>
</organism>
<dbReference type="InterPro" id="IPR013766">
    <property type="entry name" value="Thioredoxin_domain"/>
</dbReference>
<dbReference type="PROSITE" id="PS51352">
    <property type="entry name" value="THIOREDOXIN_2"/>
    <property type="match status" value="1"/>
</dbReference>
<evidence type="ECO:0000313" key="4">
    <source>
        <dbReference type="EMBL" id="KAJ2004428.1"/>
    </source>
</evidence>
<name>A0A9W8BKU3_9FUNG</name>
<sequence length="170" mass="17617">MAPQDSQYVKSVATLDEFKEIIKTAPKVAVDFNATWCGPCKVIGPKYEALAKANPDIVFLQVDVDDAGAIAADQGITAMPTFKFFLDGEKVDALDLLGANQNKLTSAVETLNSTPSLTAAKNDRPAADAAEEPKSDDKVADAKNTEAAAAVEPPVVAADAKDAPSAAPAA</sequence>
<proteinExistence type="predicted"/>